<feature type="transmembrane region" description="Helical" evidence="6">
    <location>
        <begin position="31"/>
        <end position="50"/>
    </location>
</feature>
<accession>A0AAD9QTL4</accession>
<feature type="transmembrane region" description="Helical" evidence="6">
    <location>
        <begin position="129"/>
        <end position="150"/>
    </location>
</feature>
<keyword evidence="2" id="KW-0762">Sugar transport</keyword>
<gene>
    <name evidence="7" type="ORF">P5673_008116</name>
</gene>
<feature type="transmembrane region" description="Helical" evidence="6">
    <location>
        <begin position="222"/>
        <end position="245"/>
    </location>
</feature>
<feature type="transmembrane region" description="Helical" evidence="6">
    <location>
        <begin position="290"/>
        <end position="311"/>
    </location>
</feature>
<feature type="transmembrane region" description="Helical" evidence="6">
    <location>
        <begin position="193"/>
        <end position="210"/>
    </location>
</feature>
<dbReference type="AlphaFoldDB" id="A0AAD9QTL4"/>
<comment type="caution">
    <text evidence="7">The sequence shown here is derived from an EMBL/GenBank/DDBJ whole genome shotgun (WGS) entry which is preliminary data.</text>
</comment>
<dbReference type="EMBL" id="JARQWQ010000014">
    <property type="protein sequence ID" value="KAK2567322.1"/>
    <property type="molecule type" value="Genomic_DNA"/>
</dbReference>
<comment type="subcellular location">
    <subcellularLocation>
        <location evidence="1">Membrane</location>
        <topology evidence="1">Multi-pass membrane protein</topology>
    </subcellularLocation>
</comment>
<keyword evidence="5 6" id="KW-0472">Membrane</keyword>
<proteinExistence type="predicted"/>
<dbReference type="GO" id="GO:0015165">
    <property type="term" value="F:pyrimidine nucleotide-sugar transmembrane transporter activity"/>
    <property type="evidence" value="ECO:0007669"/>
    <property type="project" value="InterPro"/>
</dbReference>
<keyword evidence="8" id="KW-1185">Reference proteome</keyword>
<evidence type="ECO:0000256" key="1">
    <source>
        <dbReference type="ARBA" id="ARBA00004141"/>
    </source>
</evidence>
<dbReference type="Proteomes" id="UP001249851">
    <property type="component" value="Unassembled WGS sequence"/>
</dbReference>
<evidence type="ECO:0000256" key="5">
    <source>
        <dbReference type="ARBA" id="ARBA00023136"/>
    </source>
</evidence>
<reference evidence="7" key="2">
    <citation type="journal article" date="2023" name="Science">
        <title>Genomic signatures of disease resistance in endangered staghorn corals.</title>
        <authorList>
            <person name="Vollmer S.V."/>
            <person name="Selwyn J.D."/>
            <person name="Despard B.A."/>
            <person name="Roesel C.L."/>
        </authorList>
    </citation>
    <scope>NUCLEOTIDE SEQUENCE</scope>
    <source>
        <strain evidence="7">K2</strain>
    </source>
</reference>
<dbReference type="GO" id="GO:0000139">
    <property type="term" value="C:Golgi membrane"/>
    <property type="evidence" value="ECO:0007669"/>
    <property type="project" value="InterPro"/>
</dbReference>
<dbReference type="InterPro" id="IPR007271">
    <property type="entry name" value="Nuc_sug_transpt"/>
</dbReference>
<sequence>MASSPEIKMSSSRKSSALSDLKNLFATPKHFFIFIGYMALFINQGILVTATKDKHNRYSYNTTTVVLLSEFIKLVTVFGLQLRTITLGEFVQHVQANTKVLLLYVVPSFLYCLYNNLAFVNLANYDPTTYYLLLQFRVVVTGVIFQVLFAKQLGGRQWLSLLLLTFGCIVKQMKYEDLTVAGKSSFLLRFDFHLILILVQVFCSCFAGVYNEYLLKGKSGEVPFMVQNFFMYFDSIICNFAVLWYNGTLSDAFSVESIIAICQGKVLAIAFNNAAIGITTAMFLHQLNSILKTFASALEIMFTAVLCWIIFGIPVDIFTFVAIAIVSYAVILYAQNPVDNTPKQTKPRGDGSQKADSLV</sequence>
<dbReference type="PANTHER" id="PTHR10231">
    <property type="entry name" value="NUCLEOTIDE-SUGAR TRANSMEMBRANE TRANSPORTER"/>
    <property type="match status" value="1"/>
</dbReference>
<reference evidence="7" key="1">
    <citation type="journal article" date="2023" name="G3 (Bethesda)">
        <title>Whole genome assembly and annotation of the endangered Caribbean coral Acropora cervicornis.</title>
        <authorList>
            <person name="Selwyn J.D."/>
            <person name="Vollmer S.V."/>
        </authorList>
    </citation>
    <scope>NUCLEOTIDE SEQUENCE</scope>
    <source>
        <strain evidence="7">K2</strain>
    </source>
</reference>
<feature type="transmembrane region" description="Helical" evidence="6">
    <location>
        <begin position="257"/>
        <end position="278"/>
    </location>
</feature>
<evidence type="ECO:0000256" key="3">
    <source>
        <dbReference type="ARBA" id="ARBA00022692"/>
    </source>
</evidence>
<evidence type="ECO:0000313" key="7">
    <source>
        <dbReference type="EMBL" id="KAK2567322.1"/>
    </source>
</evidence>
<evidence type="ECO:0000256" key="6">
    <source>
        <dbReference type="SAM" id="Phobius"/>
    </source>
</evidence>
<feature type="transmembrane region" description="Helical" evidence="6">
    <location>
        <begin position="157"/>
        <end position="173"/>
    </location>
</feature>
<keyword evidence="4 6" id="KW-1133">Transmembrane helix</keyword>
<evidence type="ECO:0000256" key="2">
    <source>
        <dbReference type="ARBA" id="ARBA00022597"/>
    </source>
</evidence>
<keyword evidence="3 6" id="KW-0812">Transmembrane</keyword>
<dbReference type="PIRSF" id="PIRSF005799">
    <property type="entry name" value="UDP-gal_transpt"/>
    <property type="match status" value="1"/>
</dbReference>
<name>A0AAD9QTL4_ACRCE</name>
<keyword evidence="2" id="KW-0813">Transport</keyword>
<organism evidence="7 8">
    <name type="scientific">Acropora cervicornis</name>
    <name type="common">Staghorn coral</name>
    <dbReference type="NCBI Taxonomy" id="6130"/>
    <lineage>
        <taxon>Eukaryota</taxon>
        <taxon>Metazoa</taxon>
        <taxon>Cnidaria</taxon>
        <taxon>Anthozoa</taxon>
        <taxon>Hexacorallia</taxon>
        <taxon>Scleractinia</taxon>
        <taxon>Astrocoeniina</taxon>
        <taxon>Acroporidae</taxon>
        <taxon>Acropora</taxon>
    </lineage>
</organism>
<dbReference type="Pfam" id="PF04142">
    <property type="entry name" value="Nuc_sug_transp"/>
    <property type="match status" value="1"/>
</dbReference>
<evidence type="ECO:0000313" key="8">
    <source>
        <dbReference type="Proteomes" id="UP001249851"/>
    </source>
</evidence>
<feature type="transmembrane region" description="Helical" evidence="6">
    <location>
        <begin position="62"/>
        <end position="80"/>
    </location>
</feature>
<protein>
    <submittedName>
        <fullName evidence="7">UDP-galactose transporter senju</fullName>
    </submittedName>
</protein>
<evidence type="ECO:0000256" key="4">
    <source>
        <dbReference type="ARBA" id="ARBA00022989"/>
    </source>
</evidence>
<feature type="transmembrane region" description="Helical" evidence="6">
    <location>
        <begin position="101"/>
        <end position="123"/>
    </location>
</feature>